<evidence type="ECO:0000313" key="15">
    <source>
        <dbReference type="EMBL" id="KAK7110440.1"/>
    </source>
</evidence>
<dbReference type="PANTHER" id="PTHR10513">
    <property type="entry name" value="DEOXYNUCLEOSIDE KINASE"/>
    <property type="match status" value="1"/>
</dbReference>
<dbReference type="Gene3D" id="3.40.50.300">
    <property type="entry name" value="P-loop containing nucleotide triphosphate hydrolases"/>
    <property type="match status" value="1"/>
</dbReference>
<evidence type="ECO:0000256" key="7">
    <source>
        <dbReference type="ARBA" id="ARBA00022630"/>
    </source>
</evidence>
<evidence type="ECO:0000256" key="5">
    <source>
        <dbReference type="ARBA" id="ARBA00017279"/>
    </source>
</evidence>
<sequence>MALLINRAIGSIQPHARQLLLVHGSRLQAANLPCTTQVAKLTTTHGQPAKRKHPAWPYKTRPYNEFYQFMDHTRKRFDDNTKIILIEGNIGVGKSWFGKQIADEFDMKFIPDLKDQEIFITGDGFDLRNLNERLPPRSGFCDLETFYGQSGPPALLNTFGRTLLMLYYHHYLYYVEALEHVLNTGQGVVMERGVFSHMVFHNVLRRMGYLSANALKYLNFVYDNTVCEMWRPHLVVYVDAPLDFTRTMINKRNIAWESKSPVIQDDFLTLMDKVYKEKYLPYMSKYSEVVSYDITDLPDWEIIVEELEGLDLDNPPFDNEDKFKHWQSEFEDDYNLMRMNLAKKWQVNNLFTMGVPWDAPEMLVHPDDDEVFRQLVKEHPEVKYQKGYNPEKNNVLLKW</sequence>
<keyword evidence="12 13" id="KW-0496">Mitochondrion</keyword>
<evidence type="ECO:0000256" key="2">
    <source>
        <dbReference type="ARBA" id="ARBA00003195"/>
    </source>
</evidence>
<name>A0AAN9BVI3_9CAEN</name>
<dbReference type="Pfam" id="PF01712">
    <property type="entry name" value="dNK"/>
    <property type="match status" value="1"/>
</dbReference>
<comment type="subcellular location">
    <subcellularLocation>
        <location evidence="3 13">Mitochondrion matrix</location>
    </subcellularLocation>
</comment>
<evidence type="ECO:0000256" key="10">
    <source>
        <dbReference type="ARBA" id="ARBA00022946"/>
    </source>
</evidence>
<dbReference type="AlphaFoldDB" id="A0AAN9BVI3"/>
<dbReference type="InterPro" id="IPR031314">
    <property type="entry name" value="DNK_dom"/>
</dbReference>
<comment type="function">
    <text evidence="2 13">Accessory subunit of the mitochondrial membrane respiratory chain NADH dehydrogenase (Complex I), that is believed not to be involved in catalysis. Complex I functions in the transfer of electrons from NADH to the respiratory chain. The immediate electron acceptor for the enzyme is believed to be ubiquinone.</text>
</comment>
<keyword evidence="9 13" id="KW-0274">FAD</keyword>
<dbReference type="Proteomes" id="UP001374579">
    <property type="component" value="Unassembled WGS sequence"/>
</dbReference>
<comment type="cofactor">
    <cofactor evidence="1 13">
        <name>FAD</name>
        <dbReference type="ChEBI" id="CHEBI:57692"/>
    </cofactor>
</comment>
<evidence type="ECO:0000256" key="4">
    <source>
        <dbReference type="ARBA" id="ARBA00008606"/>
    </source>
</evidence>
<evidence type="ECO:0000256" key="12">
    <source>
        <dbReference type="ARBA" id="ARBA00023128"/>
    </source>
</evidence>
<keyword evidence="7 13" id="KW-0285">Flavoprotein</keyword>
<evidence type="ECO:0000313" key="16">
    <source>
        <dbReference type="Proteomes" id="UP001374579"/>
    </source>
</evidence>
<evidence type="ECO:0000256" key="13">
    <source>
        <dbReference type="PIRNR" id="PIRNR000543"/>
    </source>
</evidence>
<dbReference type="SUPFAM" id="SSF52540">
    <property type="entry name" value="P-loop containing nucleoside triphosphate hydrolases"/>
    <property type="match status" value="1"/>
</dbReference>
<evidence type="ECO:0000256" key="1">
    <source>
        <dbReference type="ARBA" id="ARBA00001974"/>
    </source>
</evidence>
<proteinExistence type="inferred from homology"/>
<keyword evidence="16" id="KW-1185">Reference proteome</keyword>
<gene>
    <name evidence="15" type="ORF">V1264_014316</name>
</gene>
<evidence type="ECO:0000259" key="14">
    <source>
        <dbReference type="Pfam" id="PF01712"/>
    </source>
</evidence>
<dbReference type="InterPro" id="IPR015828">
    <property type="entry name" value="NDUFA10"/>
</dbReference>
<evidence type="ECO:0000256" key="11">
    <source>
        <dbReference type="ARBA" id="ARBA00022982"/>
    </source>
</evidence>
<evidence type="ECO:0000256" key="3">
    <source>
        <dbReference type="ARBA" id="ARBA00004305"/>
    </source>
</evidence>
<keyword evidence="6 13" id="KW-0813">Transport</keyword>
<dbReference type="PIRSF" id="PIRSF000543">
    <property type="entry name" value="NADH_UQ_42KD"/>
    <property type="match status" value="1"/>
</dbReference>
<dbReference type="PANTHER" id="PTHR10513:SF15">
    <property type="entry name" value="NADH DEHYDROGENASE [UBIQUINONE] 1 ALPHA SUBCOMPLEX SUBUNIT 10, MITOCHONDRIAL"/>
    <property type="match status" value="1"/>
</dbReference>
<dbReference type="InterPro" id="IPR050566">
    <property type="entry name" value="Deoxyribonucleoside_kinase"/>
</dbReference>
<comment type="similarity">
    <text evidence="4 13">Belongs to the complex I NDUFA10 subunit family.</text>
</comment>
<protein>
    <recommendedName>
        <fullName evidence="5 13">NADH dehydrogenase [ubiquinone] 1 alpha subcomplex subunit 10, mitochondrial</fullName>
    </recommendedName>
</protein>
<dbReference type="GO" id="GO:0006120">
    <property type="term" value="P:mitochondrial electron transport, NADH to ubiquinone"/>
    <property type="evidence" value="ECO:0007669"/>
    <property type="project" value="InterPro"/>
</dbReference>
<feature type="domain" description="Deoxynucleoside kinase" evidence="14">
    <location>
        <begin position="84"/>
        <end position="294"/>
    </location>
</feature>
<evidence type="ECO:0000256" key="6">
    <source>
        <dbReference type="ARBA" id="ARBA00022448"/>
    </source>
</evidence>
<accession>A0AAN9BVI3</accession>
<evidence type="ECO:0000256" key="8">
    <source>
        <dbReference type="ARBA" id="ARBA00022660"/>
    </source>
</evidence>
<keyword evidence="11 13" id="KW-0249">Electron transport</keyword>
<dbReference type="InterPro" id="IPR027417">
    <property type="entry name" value="P-loop_NTPase"/>
</dbReference>
<reference evidence="15 16" key="1">
    <citation type="submission" date="2024-02" db="EMBL/GenBank/DDBJ databases">
        <title>Chromosome-scale genome assembly of the rough periwinkle Littorina saxatilis.</title>
        <authorList>
            <person name="De Jode A."/>
            <person name="Faria R."/>
            <person name="Formenti G."/>
            <person name="Sims Y."/>
            <person name="Smith T.P."/>
            <person name="Tracey A."/>
            <person name="Wood J.M.D."/>
            <person name="Zagrodzka Z.B."/>
            <person name="Johannesson K."/>
            <person name="Butlin R.K."/>
            <person name="Leder E.H."/>
        </authorList>
    </citation>
    <scope>NUCLEOTIDE SEQUENCE [LARGE SCALE GENOMIC DNA]</scope>
    <source>
        <strain evidence="15">Snail1</strain>
        <tissue evidence="15">Muscle</tissue>
    </source>
</reference>
<evidence type="ECO:0000256" key="9">
    <source>
        <dbReference type="ARBA" id="ARBA00022827"/>
    </source>
</evidence>
<comment type="caution">
    <text evidence="15">The sequence shown here is derived from an EMBL/GenBank/DDBJ whole genome shotgun (WGS) entry which is preliminary data.</text>
</comment>
<dbReference type="GO" id="GO:0005759">
    <property type="term" value="C:mitochondrial matrix"/>
    <property type="evidence" value="ECO:0007669"/>
    <property type="project" value="UniProtKB-SubCell"/>
</dbReference>
<keyword evidence="8 13" id="KW-0679">Respiratory chain</keyword>
<dbReference type="EMBL" id="JBAMIC010000003">
    <property type="protein sequence ID" value="KAK7110440.1"/>
    <property type="molecule type" value="Genomic_DNA"/>
</dbReference>
<organism evidence="15 16">
    <name type="scientific">Littorina saxatilis</name>
    <dbReference type="NCBI Taxonomy" id="31220"/>
    <lineage>
        <taxon>Eukaryota</taxon>
        <taxon>Metazoa</taxon>
        <taxon>Spiralia</taxon>
        <taxon>Lophotrochozoa</taxon>
        <taxon>Mollusca</taxon>
        <taxon>Gastropoda</taxon>
        <taxon>Caenogastropoda</taxon>
        <taxon>Littorinimorpha</taxon>
        <taxon>Littorinoidea</taxon>
        <taxon>Littorinidae</taxon>
        <taxon>Littorina</taxon>
    </lineage>
</organism>
<keyword evidence="10" id="KW-0809">Transit peptide</keyword>